<organism evidence="2 3">
    <name type="scientific">Botryobasidium botryosum (strain FD-172 SS1)</name>
    <dbReference type="NCBI Taxonomy" id="930990"/>
    <lineage>
        <taxon>Eukaryota</taxon>
        <taxon>Fungi</taxon>
        <taxon>Dikarya</taxon>
        <taxon>Basidiomycota</taxon>
        <taxon>Agaricomycotina</taxon>
        <taxon>Agaricomycetes</taxon>
        <taxon>Cantharellales</taxon>
        <taxon>Botryobasidiaceae</taxon>
        <taxon>Botryobasidium</taxon>
    </lineage>
</organism>
<feature type="region of interest" description="Disordered" evidence="1">
    <location>
        <begin position="231"/>
        <end position="259"/>
    </location>
</feature>
<dbReference type="OrthoDB" id="3247971at2759"/>
<evidence type="ECO:0000313" key="2">
    <source>
        <dbReference type="EMBL" id="KDQ12827.1"/>
    </source>
</evidence>
<feature type="compositionally biased region" description="Polar residues" evidence="1">
    <location>
        <begin position="1"/>
        <end position="36"/>
    </location>
</feature>
<reference evidence="3" key="1">
    <citation type="journal article" date="2014" name="Proc. Natl. Acad. Sci. U.S.A.">
        <title>Extensive sampling of basidiomycete genomes demonstrates inadequacy of the white-rot/brown-rot paradigm for wood decay fungi.</title>
        <authorList>
            <person name="Riley R."/>
            <person name="Salamov A.A."/>
            <person name="Brown D.W."/>
            <person name="Nagy L.G."/>
            <person name="Floudas D."/>
            <person name="Held B.W."/>
            <person name="Levasseur A."/>
            <person name="Lombard V."/>
            <person name="Morin E."/>
            <person name="Otillar R."/>
            <person name="Lindquist E.A."/>
            <person name="Sun H."/>
            <person name="LaButti K.M."/>
            <person name="Schmutz J."/>
            <person name="Jabbour D."/>
            <person name="Luo H."/>
            <person name="Baker S.E."/>
            <person name="Pisabarro A.G."/>
            <person name="Walton J.D."/>
            <person name="Blanchette R.A."/>
            <person name="Henrissat B."/>
            <person name="Martin F."/>
            <person name="Cullen D."/>
            <person name="Hibbett D.S."/>
            <person name="Grigoriev I.V."/>
        </authorList>
    </citation>
    <scope>NUCLEOTIDE SEQUENCE [LARGE SCALE GENOMIC DNA]</scope>
    <source>
        <strain evidence="3">FD-172 SS1</strain>
    </source>
</reference>
<accession>A0A067MLW1</accession>
<protein>
    <submittedName>
        <fullName evidence="2">Uncharacterized protein</fullName>
    </submittedName>
</protein>
<evidence type="ECO:0000256" key="1">
    <source>
        <dbReference type="SAM" id="MobiDB-lite"/>
    </source>
</evidence>
<feature type="compositionally biased region" description="Acidic residues" evidence="1">
    <location>
        <begin position="63"/>
        <end position="72"/>
    </location>
</feature>
<dbReference type="AlphaFoldDB" id="A0A067MLW1"/>
<evidence type="ECO:0000313" key="3">
    <source>
        <dbReference type="Proteomes" id="UP000027195"/>
    </source>
</evidence>
<keyword evidence="3" id="KW-1185">Reference proteome</keyword>
<dbReference type="HOGENOM" id="CLU_1008299_0_0_1"/>
<feature type="compositionally biased region" description="Basic and acidic residues" evidence="1">
    <location>
        <begin position="231"/>
        <end position="246"/>
    </location>
</feature>
<gene>
    <name evidence="2" type="ORF">BOTBODRAFT_176238</name>
</gene>
<proteinExistence type="predicted"/>
<sequence>MGLSTRQTAPAASGAQPTTNRQPNHNPVSNESANPHTSRRRRRNSESEDSHPPRQRQRSVTVEDVDDDEDDNNNSNDHTEAAGTQPRATRDLTDAELRKIKEELGFMSIKWLNRDGTPKTEKEILEIQLAGWKAAVYDHFEKPRIMVHTSGKVKYVYKCRKPGKQHGRTVVREWTCTATSNLLAHFRWCMGLPGKPLLKYSRELLRLKVAQWCAKRGRPFAIVDDDEFEAKGQQRKQEDADGERRGVCGNQGEQRGGSPVAQAYKDVEIITLRTRE</sequence>
<dbReference type="EMBL" id="KL198048">
    <property type="protein sequence ID" value="KDQ12827.1"/>
    <property type="molecule type" value="Genomic_DNA"/>
</dbReference>
<feature type="region of interest" description="Disordered" evidence="1">
    <location>
        <begin position="1"/>
        <end position="92"/>
    </location>
</feature>
<dbReference type="Proteomes" id="UP000027195">
    <property type="component" value="Unassembled WGS sequence"/>
</dbReference>
<name>A0A067MLW1_BOTB1</name>
<dbReference type="InParanoid" id="A0A067MLW1"/>